<dbReference type="GO" id="GO:0004252">
    <property type="term" value="F:serine-type endopeptidase activity"/>
    <property type="evidence" value="ECO:0007669"/>
    <property type="project" value="UniProtKB-UniRule"/>
</dbReference>
<keyword evidence="8" id="KW-1185">Reference proteome</keyword>
<dbReference type="InterPro" id="IPR011042">
    <property type="entry name" value="6-blade_b-propeller_TolB-like"/>
</dbReference>
<dbReference type="PROSITE" id="PS51892">
    <property type="entry name" value="SUBTILASE"/>
    <property type="match status" value="1"/>
</dbReference>
<feature type="domain" description="Peptidase S8/S53" evidence="6">
    <location>
        <begin position="134"/>
        <end position="500"/>
    </location>
</feature>
<evidence type="ECO:0000256" key="4">
    <source>
        <dbReference type="ARBA" id="ARBA00022825"/>
    </source>
</evidence>
<proteinExistence type="inferred from homology"/>
<dbReference type="Pfam" id="PF00082">
    <property type="entry name" value="Peptidase_S8"/>
    <property type="match status" value="1"/>
</dbReference>
<organism evidence="7 8">
    <name type="scientific">Candidatus Thiodictyon syntrophicum</name>
    <dbReference type="NCBI Taxonomy" id="1166950"/>
    <lineage>
        <taxon>Bacteria</taxon>
        <taxon>Pseudomonadati</taxon>
        <taxon>Pseudomonadota</taxon>
        <taxon>Gammaproteobacteria</taxon>
        <taxon>Chromatiales</taxon>
        <taxon>Chromatiaceae</taxon>
        <taxon>Thiodictyon</taxon>
    </lineage>
</organism>
<dbReference type="PROSITE" id="PS00137">
    <property type="entry name" value="SUBTILASE_HIS"/>
    <property type="match status" value="1"/>
</dbReference>
<dbReference type="SUPFAM" id="SSF52743">
    <property type="entry name" value="Subtilisin-like"/>
    <property type="match status" value="1"/>
</dbReference>
<dbReference type="Gene3D" id="3.40.50.200">
    <property type="entry name" value="Peptidase S8/S53 domain"/>
    <property type="match status" value="1"/>
</dbReference>
<sequence>MVMLREGASLGPVLTASAAANARVVGGLPAIGTAYIEIPDSNDHSAIRALVATLAALPAVEAVAHDALISATALPPATPGTLKVLREKQVYDFATDFIWDWTLAPSRGNWGLEYANFPQVWNLKAHVGKFDRRIEVGLSDTRTFRIHPDLSGTVIWEGVTDQTVTEGHGSHVAGTIAATWGDGKGIDGASPFAVIASQPSNGGIGMGTWGAFFTSLGDMLYGQMRRLIHARPDVRVINSSQGYNWKKNGRKNWTYDGNGDGNYTDPGDYYLPALFSGQPDPAAGGEIRLTRVPSTPDNNPVIRAFVEAQGKIARRVAWWADPTRHPESGRNVMFVVSAGNDRWDIAGQLHSDPAQFDDPNIPVRAAQWNVISAQYNSPMAWAAYNGAGNVIVVEALDKTDNRANIIRAEFSGIANNMVGAQFYFSAPGVDVLSSVPLWEKPDGTFTDEAATGASRFSGYAEYSGTSMAAPHVSGLVAWLLSVDPELTTAQVLECLRQTSRGGGGAAPAIDAFAAMVYIDSIRTADPGKRKWVQKALVNIDDGSLDGNDRLVTADAHGSGIAPPAAPTWRIDLADFRRFRDALLQVQARGAFLDGPLDSLKRDLNGDRLIQAPALENVYPRVDFNGDGVATADDLAVMADPDLWNDAQIDDSGMNAAALLAELTDLIDSGDLKLDPGTLFAGGGIDRIHVTAKVTLGGGVTRTWQTDILPEHVAGAAGDLRRVLTVPSGKPVRILAAGYQGAVRRFFVLPPEATTTLTVEAGSDRELRLAQADVRVFPEQIVGRYQTNLNFDLRFQIEGASVAMDPEFYQVAFTVPPNLGTISAASVSAASSFNLSTGSTPGRYSFQAVVTDADGESILPADQPALTGAVTVRTAVIRAPAGLALDSVGNLYVTDSDAGTLTFIPPGGVGRVILSGLDQPGDVEVDSRGRSLLVAQAEGKVGRYYFGLTGTVRDTAGALLTGALVHVETPAGTLPGDASPENAFRTNDNGEFHVPDLLAPAMGGGAPTVVVTVSHRGQTKAWPVALNPVGPTFVELVFTE</sequence>
<feature type="active site" description="Charge relay system" evidence="5">
    <location>
        <position position="168"/>
    </location>
</feature>
<dbReference type="InterPro" id="IPR022398">
    <property type="entry name" value="Peptidase_S8_His-AS"/>
</dbReference>
<dbReference type="InterPro" id="IPR036852">
    <property type="entry name" value="Peptidase_S8/S53_dom_sf"/>
</dbReference>
<evidence type="ECO:0000256" key="5">
    <source>
        <dbReference type="PROSITE-ProRule" id="PRU01240"/>
    </source>
</evidence>
<keyword evidence="4 5" id="KW-0720">Serine protease</keyword>
<dbReference type="AlphaFoldDB" id="A0A2K8UH12"/>
<evidence type="ECO:0000256" key="1">
    <source>
        <dbReference type="ARBA" id="ARBA00011073"/>
    </source>
</evidence>
<dbReference type="InterPro" id="IPR023828">
    <property type="entry name" value="Peptidase_S8_Ser-AS"/>
</dbReference>
<dbReference type="EMBL" id="CP020370">
    <property type="protein sequence ID" value="AUB84769.1"/>
    <property type="molecule type" value="Genomic_DNA"/>
</dbReference>
<feature type="active site" description="Charge relay system" evidence="5">
    <location>
        <position position="140"/>
    </location>
</feature>
<reference evidence="7 8" key="1">
    <citation type="submission" date="2017-03" db="EMBL/GenBank/DDBJ databases">
        <title>Complete genome sequence of Candidatus 'Thiodictyon syntrophicum' sp. nov. strain Cad16T, a photolithoautotroph purple sulfur bacterium isolated from an alpine meromictic lake.</title>
        <authorList>
            <person name="Luedin S.M."/>
            <person name="Pothier J.F."/>
            <person name="Danza F."/>
            <person name="Storelli N."/>
            <person name="Wittwer M."/>
            <person name="Tonolla M."/>
        </authorList>
    </citation>
    <scope>NUCLEOTIDE SEQUENCE [LARGE SCALE GENOMIC DNA]</scope>
    <source>
        <strain evidence="7 8">Cad16T</strain>
    </source>
</reference>
<evidence type="ECO:0000313" key="7">
    <source>
        <dbReference type="EMBL" id="AUB84769.1"/>
    </source>
</evidence>
<protein>
    <recommendedName>
        <fullName evidence="6">Peptidase S8/S53 domain-containing protein</fullName>
    </recommendedName>
</protein>
<name>A0A2K8UH12_9GAMM</name>
<comment type="similarity">
    <text evidence="1 5">Belongs to the peptidase S8 family.</text>
</comment>
<dbReference type="InterPro" id="IPR015500">
    <property type="entry name" value="Peptidase_S8_subtilisin-rel"/>
</dbReference>
<dbReference type="PANTHER" id="PTHR43806:SF11">
    <property type="entry name" value="CEREVISIN-RELATED"/>
    <property type="match status" value="1"/>
</dbReference>
<dbReference type="PRINTS" id="PR00723">
    <property type="entry name" value="SUBTILISIN"/>
</dbReference>
<dbReference type="KEGG" id="tsy:THSYN_13595"/>
<dbReference type="GO" id="GO:0006508">
    <property type="term" value="P:proteolysis"/>
    <property type="evidence" value="ECO:0007669"/>
    <property type="project" value="UniProtKB-KW"/>
</dbReference>
<evidence type="ECO:0000313" key="8">
    <source>
        <dbReference type="Proteomes" id="UP000232638"/>
    </source>
</evidence>
<dbReference type="PROSITE" id="PS00138">
    <property type="entry name" value="SUBTILASE_SER"/>
    <property type="match status" value="1"/>
</dbReference>
<dbReference type="PANTHER" id="PTHR43806">
    <property type="entry name" value="PEPTIDASE S8"/>
    <property type="match status" value="1"/>
</dbReference>
<accession>A0A2K8UH12</accession>
<dbReference type="SUPFAM" id="SSF101898">
    <property type="entry name" value="NHL repeat"/>
    <property type="match status" value="1"/>
</dbReference>
<gene>
    <name evidence="7" type="ORF">THSYN_13595</name>
</gene>
<evidence type="ECO:0000256" key="2">
    <source>
        <dbReference type="ARBA" id="ARBA00022670"/>
    </source>
</evidence>
<evidence type="ECO:0000259" key="6">
    <source>
        <dbReference type="Pfam" id="PF00082"/>
    </source>
</evidence>
<dbReference type="Proteomes" id="UP000232638">
    <property type="component" value="Chromosome"/>
</dbReference>
<keyword evidence="2 5" id="KW-0645">Protease</keyword>
<dbReference type="Gene3D" id="2.120.10.30">
    <property type="entry name" value="TolB, C-terminal domain"/>
    <property type="match status" value="1"/>
</dbReference>
<dbReference type="InterPro" id="IPR050131">
    <property type="entry name" value="Peptidase_S8_subtilisin-like"/>
</dbReference>
<evidence type="ECO:0000256" key="3">
    <source>
        <dbReference type="ARBA" id="ARBA00022801"/>
    </source>
</evidence>
<keyword evidence="3 5" id="KW-0378">Hydrolase</keyword>
<feature type="active site" description="Charge relay system" evidence="5">
    <location>
        <position position="466"/>
    </location>
</feature>
<dbReference type="InterPro" id="IPR000209">
    <property type="entry name" value="Peptidase_S8/S53_dom"/>
</dbReference>